<protein>
    <recommendedName>
        <fullName evidence="3">DUF2218 domain-containing protein</fullName>
    </recommendedName>
</protein>
<dbReference type="OrthoDB" id="9806511at2"/>
<reference evidence="1 2" key="1">
    <citation type="submission" date="2017-07" db="EMBL/GenBank/DDBJ databases">
        <title>The new phylogeny of genus Mycobacterium.</title>
        <authorList>
            <person name="Tortoli E."/>
            <person name="Trovato A."/>
            <person name="Cirillo D.M."/>
        </authorList>
    </citation>
    <scope>NUCLEOTIDE SEQUENCE [LARGE SCALE GENOMIC DNA]</scope>
    <source>
        <strain evidence="1 2">ATCC 33027</strain>
    </source>
</reference>
<sequence length="97" mass="10318">MTSEAHAAVATDRPARYGKQLVAHLGRRNGGEWSADAESGWIDLGAGRATVAAGDGVLDLHLSAPADELARLQDVIGSHLVRFGERDELSVEWTKAI</sequence>
<keyword evidence="2" id="KW-1185">Reference proteome</keyword>
<accession>A0A255DQY2</accession>
<evidence type="ECO:0008006" key="3">
    <source>
        <dbReference type="Google" id="ProtNLM"/>
    </source>
</evidence>
<dbReference type="Proteomes" id="UP000216063">
    <property type="component" value="Unassembled WGS sequence"/>
</dbReference>
<evidence type="ECO:0000313" key="1">
    <source>
        <dbReference type="EMBL" id="OYN79635.1"/>
    </source>
</evidence>
<dbReference type="InterPro" id="IPR014543">
    <property type="entry name" value="UCP028291"/>
</dbReference>
<dbReference type="Gene3D" id="3.30.310.50">
    <property type="entry name" value="Alpha-D-phosphohexomutase, C-terminal domain"/>
    <property type="match status" value="1"/>
</dbReference>
<evidence type="ECO:0000313" key="2">
    <source>
        <dbReference type="Proteomes" id="UP000216063"/>
    </source>
</evidence>
<dbReference type="Pfam" id="PF09981">
    <property type="entry name" value="DUF2218"/>
    <property type="match status" value="1"/>
</dbReference>
<dbReference type="EMBL" id="NOZR01000008">
    <property type="protein sequence ID" value="OYN79635.1"/>
    <property type="molecule type" value="Genomic_DNA"/>
</dbReference>
<proteinExistence type="predicted"/>
<name>A0A255DQY2_9MYCO</name>
<dbReference type="AlphaFoldDB" id="A0A255DQY2"/>
<comment type="caution">
    <text evidence="1">The sequence shown here is derived from an EMBL/GenBank/DDBJ whole genome shotgun (WGS) entry which is preliminary data.</text>
</comment>
<gene>
    <name evidence="1" type="ORF">CG716_12185</name>
</gene>
<organism evidence="1 2">
    <name type="scientific">Mycolicibacterium sphagni</name>
    <dbReference type="NCBI Taxonomy" id="1786"/>
    <lineage>
        <taxon>Bacteria</taxon>
        <taxon>Bacillati</taxon>
        <taxon>Actinomycetota</taxon>
        <taxon>Actinomycetes</taxon>
        <taxon>Mycobacteriales</taxon>
        <taxon>Mycobacteriaceae</taxon>
        <taxon>Mycolicibacterium</taxon>
    </lineage>
</organism>